<organism evidence="1 2">
    <name type="scientific">Gossypium arboreum</name>
    <name type="common">Tree cotton</name>
    <name type="synonym">Gossypium nanking</name>
    <dbReference type="NCBI Taxonomy" id="29729"/>
    <lineage>
        <taxon>Eukaryota</taxon>
        <taxon>Viridiplantae</taxon>
        <taxon>Streptophyta</taxon>
        <taxon>Embryophyta</taxon>
        <taxon>Tracheophyta</taxon>
        <taxon>Spermatophyta</taxon>
        <taxon>Magnoliopsida</taxon>
        <taxon>eudicotyledons</taxon>
        <taxon>Gunneridae</taxon>
        <taxon>Pentapetalae</taxon>
        <taxon>rosids</taxon>
        <taxon>malvids</taxon>
        <taxon>Malvales</taxon>
        <taxon>Malvaceae</taxon>
        <taxon>Malvoideae</taxon>
        <taxon>Gossypium</taxon>
    </lineage>
</organism>
<dbReference type="EMBL" id="KN432561">
    <property type="protein sequence ID" value="KHG25455.1"/>
    <property type="molecule type" value="Genomic_DNA"/>
</dbReference>
<sequence>MNESYLLEVVRKQTKN</sequence>
<proteinExistence type="predicted"/>
<name>A0A0B0PKA2_GOSAR</name>
<keyword evidence="2" id="KW-1185">Reference proteome</keyword>
<evidence type="ECO:0000313" key="1">
    <source>
        <dbReference type="EMBL" id="KHG25455.1"/>
    </source>
</evidence>
<reference evidence="2" key="1">
    <citation type="submission" date="2014-09" db="EMBL/GenBank/DDBJ databases">
        <authorList>
            <person name="Mudge J."/>
            <person name="Ramaraj T."/>
            <person name="Lindquist I.E."/>
            <person name="Bharti A.K."/>
            <person name="Sundararajan A."/>
            <person name="Cameron C.T."/>
            <person name="Woodward J.E."/>
            <person name="May G.D."/>
            <person name="Brubaker C."/>
            <person name="Broadhvest J."/>
            <person name="Wilkins T.A."/>
        </authorList>
    </citation>
    <scope>NUCLEOTIDE SEQUENCE</scope>
    <source>
        <strain evidence="2">cv. AKA8401</strain>
    </source>
</reference>
<gene>
    <name evidence="1" type="ORF">F383_32829</name>
</gene>
<accession>A0A0B0PKA2</accession>
<dbReference type="AlphaFoldDB" id="A0A0B0PKA2"/>
<dbReference type="Proteomes" id="UP000032142">
    <property type="component" value="Unassembled WGS sequence"/>
</dbReference>
<evidence type="ECO:0000313" key="2">
    <source>
        <dbReference type="Proteomes" id="UP000032142"/>
    </source>
</evidence>
<protein>
    <submittedName>
        <fullName evidence="1">Uncharacterized protein</fullName>
    </submittedName>
</protein>